<comment type="similarity">
    <text evidence="6">Belongs to the B9D family.</text>
</comment>
<dbReference type="PROSITE" id="PS51381">
    <property type="entry name" value="C2_B9"/>
    <property type="match status" value="1"/>
</dbReference>
<dbReference type="VEuPathDB" id="ToxoDB:ENH_00002870"/>
<organism evidence="9 10">
    <name type="scientific">Eimeria necatrix</name>
    <dbReference type="NCBI Taxonomy" id="51315"/>
    <lineage>
        <taxon>Eukaryota</taxon>
        <taxon>Sar</taxon>
        <taxon>Alveolata</taxon>
        <taxon>Apicomplexa</taxon>
        <taxon>Conoidasida</taxon>
        <taxon>Coccidia</taxon>
        <taxon>Eucoccidiorida</taxon>
        <taxon>Eimeriorina</taxon>
        <taxon>Eimeriidae</taxon>
        <taxon>Eimeria</taxon>
    </lineage>
</organism>
<evidence type="ECO:0000256" key="7">
    <source>
        <dbReference type="ARBA" id="ARBA00039274"/>
    </source>
</evidence>
<sequence>MLQQQDQRDQQQQQQQLLPQQQQQQQEDELQALLEPCALIPDSHLLLVASGCVEAVELWGNRGGVVCRYAMVAGSDWQQTWGLGSGLSQESRSSYSSSKVVLNFPFHAAFKGTSPYGWPRMAFCFYGRDWLGRQVVAGYAQATIPLQPGRWVETGV</sequence>
<keyword evidence="5" id="KW-0966">Cell projection</keyword>
<dbReference type="AlphaFoldDB" id="U6MG96"/>
<proteinExistence type="inferred from homology"/>
<comment type="subcellular location">
    <subcellularLocation>
        <location evidence="1">Cytoplasm</location>
        <location evidence="1">Cytoskeleton</location>
        <location evidence="1">Cilium basal body</location>
    </subcellularLocation>
</comment>
<reference evidence="9" key="1">
    <citation type="submission" date="2013-10" db="EMBL/GenBank/DDBJ databases">
        <title>Genomic analysis of the causative agents of coccidiosis in chickens.</title>
        <authorList>
            <person name="Reid A.J."/>
            <person name="Blake D."/>
            <person name="Billington K."/>
            <person name="Browne H."/>
            <person name="Dunn M."/>
            <person name="Hung S."/>
            <person name="Kawahara F."/>
            <person name="Miranda-Saavedra D."/>
            <person name="Mourier T."/>
            <person name="Nagra H."/>
            <person name="Otto T.D."/>
            <person name="Rawlings N."/>
            <person name="Sanchez A."/>
            <person name="Sanders M."/>
            <person name="Subramaniam C."/>
            <person name="Tay Y."/>
            <person name="Dear P."/>
            <person name="Doerig C."/>
            <person name="Gruber A."/>
            <person name="Parkinson J."/>
            <person name="Shirley M."/>
            <person name="Wan K.L."/>
            <person name="Berriman M."/>
            <person name="Tomley F."/>
            <person name="Pain A."/>
        </authorList>
    </citation>
    <scope>NUCLEOTIDE SEQUENCE [LARGE SCALE GENOMIC DNA]</scope>
    <source>
        <strain evidence="9">Houghton</strain>
    </source>
</reference>
<reference evidence="9" key="2">
    <citation type="submission" date="2013-10" db="EMBL/GenBank/DDBJ databases">
        <authorList>
            <person name="Aslett M."/>
        </authorList>
    </citation>
    <scope>NUCLEOTIDE SEQUENCE [LARGE SCALE GENOMIC DNA]</scope>
    <source>
        <strain evidence="9">Houghton</strain>
    </source>
</reference>
<gene>
    <name evidence="9" type="ORF">ENH_00002870</name>
</gene>
<dbReference type="PANTHER" id="PTHR12968:SF1">
    <property type="entry name" value="B9 DOMAIN-CONTAINING PROTEIN 1"/>
    <property type="match status" value="1"/>
</dbReference>
<evidence type="ECO:0000256" key="8">
    <source>
        <dbReference type="SAM" id="MobiDB-lite"/>
    </source>
</evidence>
<dbReference type="OrthoDB" id="354551at2759"/>
<keyword evidence="4" id="KW-0206">Cytoskeleton</keyword>
<evidence type="ECO:0000313" key="9">
    <source>
        <dbReference type="EMBL" id="CDJ62073.1"/>
    </source>
</evidence>
<evidence type="ECO:0000256" key="5">
    <source>
        <dbReference type="ARBA" id="ARBA00023273"/>
    </source>
</evidence>
<dbReference type="EMBL" id="HG722340">
    <property type="protein sequence ID" value="CDJ62073.1"/>
    <property type="molecule type" value="Genomic_DNA"/>
</dbReference>
<evidence type="ECO:0000313" key="10">
    <source>
        <dbReference type="Proteomes" id="UP000030754"/>
    </source>
</evidence>
<evidence type="ECO:0000256" key="2">
    <source>
        <dbReference type="ARBA" id="ARBA00022490"/>
    </source>
</evidence>
<dbReference type="GeneID" id="25470481"/>
<evidence type="ECO:0000256" key="3">
    <source>
        <dbReference type="ARBA" id="ARBA00022794"/>
    </source>
</evidence>
<dbReference type="InterPro" id="IPR010796">
    <property type="entry name" value="C2_B9-type_dom"/>
</dbReference>
<dbReference type="GO" id="GO:0036038">
    <property type="term" value="C:MKS complex"/>
    <property type="evidence" value="ECO:0007669"/>
    <property type="project" value="TreeGrafter"/>
</dbReference>
<dbReference type="PANTHER" id="PTHR12968">
    <property type="entry name" value="B9 DOMAIN-CONTAINING"/>
    <property type="match status" value="1"/>
</dbReference>
<keyword evidence="2" id="KW-0963">Cytoplasm</keyword>
<accession>U6MG96</accession>
<name>U6MG96_9EIME</name>
<feature type="region of interest" description="Disordered" evidence="8">
    <location>
        <begin position="1"/>
        <end position="22"/>
    </location>
</feature>
<dbReference type="Pfam" id="PF07162">
    <property type="entry name" value="B9-C2"/>
    <property type="match status" value="1"/>
</dbReference>
<evidence type="ECO:0000256" key="6">
    <source>
        <dbReference type="ARBA" id="ARBA00038411"/>
    </source>
</evidence>
<dbReference type="Proteomes" id="UP000030754">
    <property type="component" value="Unassembled WGS sequence"/>
</dbReference>
<evidence type="ECO:0000256" key="1">
    <source>
        <dbReference type="ARBA" id="ARBA00004120"/>
    </source>
</evidence>
<protein>
    <recommendedName>
        <fullName evidence="7">B9 domain-containing protein 1</fullName>
    </recommendedName>
</protein>
<dbReference type="RefSeq" id="XP_013439435.1">
    <property type="nucleotide sequence ID" value="XM_013583981.1"/>
</dbReference>
<keyword evidence="3" id="KW-0970">Cilium biogenesis/degradation</keyword>
<evidence type="ECO:0000256" key="4">
    <source>
        <dbReference type="ARBA" id="ARBA00023212"/>
    </source>
</evidence>
<dbReference type="GO" id="GO:0060271">
    <property type="term" value="P:cilium assembly"/>
    <property type="evidence" value="ECO:0007669"/>
    <property type="project" value="TreeGrafter"/>
</dbReference>
<keyword evidence="10" id="KW-1185">Reference proteome</keyword>